<protein>
    <recommendedName>
        <fullName evidence="3">Group-specific protein</fullName>
    </recommendedName>
</protein>
<dbReference type="PATRIC" id="fig|1396.539.peg.3475"/>
<evidence type="ECO:0000313" key="1">
    <source>
        <dbReference type="EMBL" id="KZD36519.1"/>
    </source>
</evidence>
<dbReference type="AlphaFoldDB" id="A0A164FSX8"/>
<sequence>MSVENIQKQAEVQAIIDQLELKILKHVQQTIFKEREDLMQELKMVIVEKAYKMLDEEPPGFFEFIEREIFKKEVII</sequence>
<dbReference type="EMBL" id="LJKA01000036">
    <property type="protein sequence ID" value="KZD36519.1"/>
    <property type="molecule type" value="Genomic_DNA"/>
</dbReference>
<gene>
    <name evidence="1" type="ORF">B4082_2336</name>
</gene>
<reference evidence="1 2" key="1">
    <citation type="submission" date="2015-09" db="EMBL/GenBank/DDBJ databases">
        <title>Bacillus cereus food isolates.</title>
        <authorList>
            <person name="Boekhorst J."/>
        </authorList>
    </citation>
    <scope>NUCLEOTIDE SEQUENCE [LARGE SCALE GENOMIC DNA]</scope>
    <source>
        <strain evidence="1 2">B4082</strain>
    </source>
</reference>
<organism evidence="1 2">
    <name type="scientific">Bacillus cereus</name>
    <dbReference type="NCBI Taxonomy" id="1396"/>
    <lineage>
        <taxon>Bacteria</taxon>
        <taxon>Bacillati</taxon>
        <taxon>Bacillota</taxon>
        <taxon>Bacilli</taxon>
        <taxon>Bacillales</taxon>
        <taxon>Bacillaceae</taxon>
        <taxon>Bacillus</taxon>
        <taxon>Bacillus cereus group</taxon>
    </lineage>
</organism>
<accession>A0A164FSX8</accession>
<evidence type="ECO:0000313" key="2">
    <source>
        <dbReference type="Proteomes" id="UP000076501"/>
    </source>
</evidence>
<name>A0A164FSX8_BACCE</name>
<evidence type="ECO:0008006" key="3">
    <source>
        <dbReference type="Google" id="ProtNLM"/>
    </source>
</evidence>
<proteinExistence type="predicted"/>
<comment type="caution">
    <text evidence="1">The sequence shown here is derived from an EMBL/GenBank/DDBJ whole genome shotgun (WGS) entry which is preliminary data.</text>
</comment>
<dbReference type="Proteomes" id="UP000076501">
    <property type="component" value="Unassembled WGS sequence"/>
</dbReference>
<dbReference type="RefSeq" id="WP_000110136.1">
    <property type="nucleotide sequence ID" value="NZ_JAEHBS010000024.1"/>
</dbReference>